<evidence type="ECO:0000259" key="1">
    <source>
        <dbReference type="Pfam" id="PF00905"/>
    </source>
</evidence>
<protein>
    <submittedName>
        <fullName evidence="3">Penicillin-binding protein</fullName>
    </submittedName>
</protein>
<sequence>MRTAAKSAFAVGTVALLGLGGVGAYNVVHALTGDDASSASRTFDPDAVSSTPPDPAKAVSFAQSFLGSWASGPAHYAGAASDTDAPDTTQAALRKYHDGLGLTSLSFSGVHAAGADPSVTGGAKVAFTVTARVTGGTWSYPGTLDVVSSGSGQDAVHWSASVLYPGLHDDQTLVAGPVPPASSSVSVVASDGKTQLTAARYPSLGAIAATIAQNASGKSTGASGSGVSVADASGAPQSAVKVFTAPKAATVTTTIDPVLQAAAERAVLDPHVAGKPASVVALDRRTGHILAVAFHGSDGDTAINAELAPGSAMKIITSAALFDRMGMSPGSPAPCNATQLAAGQTFHNESDVPANSNATIEQAFAESCNTAFIYDGFHYLVHGDDASVLHDEAANVFGLGSWSIGGGVQTADPGIPADPQGSDKAAQFIGQAQVTMSPLVLASLAATVRDGAFHQPVILPGQAQTAAPQQMSARTAGYLRQMMRAVVTGGTATPRLGDLPDVGAKTGTAEVGDGTNGWLTAYDDDTAVASLVEGGSSGVDSAGYVVRTVLTAH</sequence>
<dbReference type="Pfam" id="PF00905">
    <property type="entry name" value="Transpeptidase"/>
    <property type="match status" value="1"/>
</dbReference>
<feature type="domain" description="Penicillin-binding protein transpeptidase" evidence="1">
    <location>
        <begin position="278"/>
        <end position="536"/>
    </location>
</feature>
<feature type="domain" description="NTF2-like N-terminal transpeptidase" evidence="2">
    <location>
        <begin position="61"/>
        <end position="171"/>
    </location>
</feature>
<accession>A0ABS7QJT9</accession>
<dbReference type="InterPro" id="IPR007887">
    <property type="entry name" value="MecA_N"/>
</dbReference>
<dbReference type="Gene3D" id="3.40.710.10">
    <property type="entry name" value="DD-peptidase/beta-lactamase superfamily"/>
    <property type="match status" value="1"/>
</dbReference>
<organism evidence="3 4">
    <name type="scientific">Streptantibioticus parmotrematis</name>
    <dbReference type="NCBI Taxonomy" id="2873249"/>
    <lineage>
        <taxon>Bacteria</taxon>
        <taxon>Bacillati</taxon>
        <taxon>Actinomycetota</taxon>
        <taxon>Actinomycetes</taxon>
        <taxon>Kitasatosporales</taxon>
        <taxon>Streptomycetaceae</taxon>
        <taxon>Streptantibioticus</taxon>
    </lineage>
</organism>
<reference evidence="3 4" key="1">
    <citation type="submission" date="2021-08" db="EMBL/GenBank/DDBJ databases">
        <title>Streptomyces sp. PTM05 isolated from lichen.</title>
        <authorList>
            <person name="Somphong A."/>
            <person name="Phongsopitanun W."/>
            <person name="Tanasupawat S."/>
        </authorList>
    </citation>
    <scope>NUCLEOTIDE SEQUENCE [LARGE SCALE GENOMIC DNA]</scope>
    <source>
        <strain evidence="3 4">Ptm05</strain>
    </source>
</reference>
<keyword evidence="4" id="KW-1185">Reference proteome</keyword>
<dbReference type="InterPro" id="IPR050515">
    <property type="entry name" value="Beta-lactam/transpept"/>
</dbReference>
<evidence type="ECO:0000313" key="3">
    <source>
        <dbReference type="EMBL" id="MBY8883405.1"/>
    </source>
</evidence>
<evidence type="ECO:0000259" key="2">
    <source>
        <dbReference type="Pfam" id="PF05223"/>
    </source>
</evidence>
<dbReference type="InterPro" id="IPR001460">
    <property type="entry name" value="PCN-bd_Tpept"/>
</dbReference>
<comment type="caution">
    <text evidence="3">The sequence shown here is derived from an EMBL/GenBank/DDBJ whole genome shotgun (WGS) entry which is preliminary data.</text>
</comment>
<dbReference type="PANTHER" id="PTHR30627">
    <property type="entry name" value="PEPTIDOGLYCAN D,D-TRANSPEPTIDASE"/>
    <property type="match status" value="1"/>
</dbReference>
<dbReference type="Pfam" id="PF05223">
    <property type="entry name" value="MecA_N"/>
    <property type="match status" value="1"/>
</dbReference>
<dbReference type="InterPro" id="IPR012338">
    <property type="entry name" value="Beta-lactam/transpept-like"/>
</dbReference>
<proteinExistence type="predicted"/>
<dbReference type="PANTHER" id="PTHR30627:SF24">
    <property type="entry name" value="PENICILLIN-BINDING PROTEIN 4B"/>
    <property type="match status" value="1"/>
</dbReference>
<dbReference type="Proteomes" id="UP001198565">
    <property type="component" value="Unassembled WGS sequence"/>
</dbReference>
<dbReference type="EMBL" id="JAINVZ010000001">
    <property type="protein sequence ID" value="MBY8883405.1"/>
    <property type="molecule type" value="Genomic_DNA"/>
</dbReference>
<name>A0ABS7QJT9_9ACTN</name>
<dbReference type="SUPFAM" id="SSF56601">
    <property type="entry name" value="beta-lactamase/transpeptidase-like"/>
    <property type="match status" value="1"/>
</dbReference>
<evidence type="ECO:0000313" key="4">
    <source>
        <dbReference type="Proteomes" id="UP001198565"/>
    </source>
</evidence>
<gene>
    <name evidence="3" type="ORF">K7472_00905</name>
</gene>
<dbReference type="RefSeq" id="WP_222972994.1">
    <property type="nucleotide sequence ID" value="NZ_JAINVZ010000001.1"/>
</dbReference>